<accession>A0ABR4IP70</accession>
<name>A0ABR4IP70_9EURO</name>
<organism evidence="2 3">
    <name type="scientific">Aspergillus cavernicola</name>
    <dbReference type="NCBI Taxonomy" id="176166"/>
    <lineage>
        <taxon>Eukaryota</taxon>
        <taxon>Fungi</taxon>
        <taxon>Dikarya</taxon>
        <taxon>Ascomycota</taxon>
        <taxon>Pezizomycotina</taxon>
        <taxon>Eurotiomycetes</taxon>
        <taxon>Eurotiomycetidae</taxon>
        <taxon>Eurotiales</taxon>
        <taxon>Aspergillaceae</taxon>
        <taxon>Aspergillus</taxon>
        <taxon>Aspergillus subgen. Nidulantes</taxon>
    </lineage>
</organism>
<feature type="region of interest" description="Disordered" evidence="1">
    <location>
        <begin position="226"/>
        <end position="254"/>
    </location>
</feature>
<evidence type="ECO:0000256" key="1">
    <source>
        <dbReference type="SAM" id="MobiDB-lite"/>
    </source>
</evidence>
<dbReference type="Proteomes" id="UP001610335">
    <property type="component" value="Unassembled WGS sequence"/>
</dbReference>
<proteinExistence type="predicted"/>
<dbReference type="EMBL" id="JBFXLS010000016">
    <property type="protein sequence ID" value="KAL2829550.1"/>
    <property type="molecule type" value="Genomic_DNA"/>
</dbReference>
<protein>
    <submittedName>
        <fullName evidence="2">Uncharacterized protein</fullName>
    </submittedName>
</protein>
<gene>
    <name evidence="2" type="ORF">BDW59DRAFT_36270</name>
</gene>
<evidence type="ECO:0000313" key="2">
    <source>
        <dbReference type="EMBL" id="KAL2829550.1"/>
    </source>
</evidence>
<keyword evidence="3" id="KW-1185">Reference proteome</keyword>
<reference evidence="2 3" key="1">
    <citation type="submission" date="2024-07" db="EMBL/GenBank/DDBJ databases">
        <title>Section-level genome sequencing and comparative genomics of Aspergillus sections Usti and Cavernicolus.</title>
        <authorList>
            <consortium name="Lawrence Berkeley National Laboratory"/>
            <person name="Nybo J.L."/>
            <person name="Vesth T.C."/>
            <person name="Theobald S."/>
            <person name="Frisvad J.C."/>
            <person name="Larsen T.O."/>
            <person name="Kjaerboelling I."/>
            <person name="Rothschild-Mancinelli K."/>
            <person name="Lyhne E.K."/>
            <person name="Kogle M.E."/>
            <person name="Barry K."/>
            <person name="Clum A."/>
            <person name="Na H."/>
            <person name="Ledsgaard L."/>
            <person name="Lin J."/>
            <person name="Lipzen A."/>
            <person name="Kuo A."/>
            <person name="Riley R."/>
            <person name="Mondo S."/>
            <person name="LaButti K."/>
            <person name="Haridas S."/>
            <person name="Pangalinan J."/>
            <person name="Salamov A.A."/>
            <person name="Simmons B.A."/>
            <person name="Magnuson J.K."/>
            <person name="Chen J."/>
            <person name="Drula E."/>
            <person name="Henrissat B."/>
            <person name="Wiebenga A."/>
            <person name="Lubbers R.J."/>
            <person name="Gomes A.C."/>
            <person name="Makela M.R."/>
            <person name="Stajich J."/>
            <person name="Grigoriev I.V."/>
            <person name="Mortensen U.H."/>
            <person name="De vries R.P."/>
            <person name="Baker S.E."/>
            <person name="Andersen M.R."/>
        </authorList>
    </citation>
    <scope>NUCLEOTIDE SEQUENCE [LARGE SCALE GENOMIC DNA]</scope>
    <source>
        <strain evidence="2 3">CBS 600.67</strain>
    </source>
</reference>
<evidence type="ECO:0000313" key="3">
    <source>
        <dbReference type="Proteomes" id="UP001610335"/>
    </source>
</evidence>
<comment type="caution">
    <text evidence="2">The sequence shown here is derived from an EMBL/GenBank/DDBJ whole genome shotgun (WGS) entry which is preliminary data.</text>
</comment>
<sequence length="444" mass="49859">MSGQSLSSAQVKRLAKLTKNWRYQTENDVAKLKEWESNPSAFWDGAFQSRLQLVEHCLKDPDRTGSDDRRPIQRRVTLLILHDMIQEEKLRLSTGPPGQYKQKHLTAAIQNLVDEACPDAPDRLVQRCTDLQRYGERYSRLKRKERILAPFEAPSLKLVTRLMVVIDFLTCHSFERLDVEDIEFEALDEYGRICHDDEYQHYLRLAFEKLYNNCVLGWPVSPTSKRALNDESSSSGTSTKKRRAHNNAIDDSGPASALSAHASILSQFPDSNPLGLAPALFSSQLPEYNPFAESFPSPSQLPDYNPFAGSFPSPSQLPDYNPFAGSFPSPSQLPEYNPFAALFPSPSQLPEYNPFAALFPSQLPEYNPFAALFPSQLPDNNSFASVPVSIPAQFSVHDSPNPTLLPQGDYHLRGSEHSQLQNHNRLAMHRDSTMAVVFPASPQA</sequence>